<comment type="similarity">
    <text evidence="4">Belongs to the tRNA-intron endonuclease family. Archaeal short subfamily.</text>
</comment>
<keyword evidence="1 4" id="KW-0819">tRNA processing</keyword>
<dbReference type="PIRSF" id="PIRSF005285">
    <property type="entry name" value="tRNA_splic_archaea"/>
    <property type="match status" value="1"/>
</dbReference>
<dbReference type="InterPro" id="IPR006677">
    <property type="entry name" value="tRNA_intron_Endonuc_cat-like"/>
</dbReference>
<dbReference type="Gene3D" id="3.40.1350.10">
    <property type="match status" value="1"/>
</dbReference>
<dbReference type="GO" id="GO:0005737">
    <property type="term" value="C:cytoplasm"/>
    <property type="evidence" value="ECO:0007669"/>
    <property type="project" value="TreeGrafter"/>
</dbReference>
<dbReference type="GO" id="GO:0000213">
    <property type="term" value="F:tRNA-intron lyase activity"/>
    <property type="evidence" value="ECO:0007669"/>
    <property type="project" value="UniProtKB-UniRule"/>
</dbReference>
<feature type="active site" evidence="4">
    <location>
        <position position="127"/>
    </location>
</feature>
<dbReference type="KEGG" id="abri:DFR85_08065"/>
<name>A0A2U9IIT9_9CREN</name>
<dbReference type="GeneID" id="36832103"/>
<dbReference type="Gene3D" id="3.40.1170.20">
    <property type="entry name" value="tRNA intron endonuclease, N-terminal domain"/>
    <property type="match status" value="1"/>
</dbReference>
<organism evidence="7 8">
    <name type="scientific">Acidianus brierleyi</name>
    <dbReference type="NCBI Taxonomy" id="41673"/>
    <lineage>
        <taxon>Archaea</taxon>
        <taxon>Thermoproteota</taxon>
        <taxon>Thermoprotei</taxon>
        <taxon>Sulfolobales</taxon>
        <taxon>Sulfolobaceae</taxon>
        <taxon>Acidianus</taxon>
    </lineage>
</organism>
<feature type="active site" evidence="4">
    <location>
        <position position="119"/>
    </location>
</feature>
<dbReference type="GO" id="GO:0003676">
    <property type="term" value="F:nucleic acid binding"/>
    <property type="evidence" value="ECO:0007669"/>
    <property type="project" value="InterPro"/>
</dbReference>
<dbReference type="EMBL" id="CP029289">
    <property type="protein sequence ID" value="AWR95949.1"/>
    <property type="molecule type" value="Genomic_DNA"/>
</dbReference>
<dbReference type="Pfam" id="PF01974">
    <property type="entry name" value="tRNA_int_endo"/>
    <property type="match status" value="1"/>
</dbReference>
<sequence>MAIHAVLFYDRIVIPNPQEGMSVYKSGFYGKPLGIAKPKKDEDLKRPLEVSLIEGLYLVKKGKIEVYNIDNKMDENDLEKYAKSIINRFDILYAVYEDLRNKGFIVRSGIKFGADFAIYTLGPGIEHAPYVIIALDENAKLMANELMSFGRVSHSTKKKLVLGLVNLNTRSVRYIIFKWVKM</sequence>
<feature type="domain" description="tRNA intron endonuclease N-terminal" evidence="6">
    <location>
        <begin position="5"/>
        <end position="78"/>
    </location>
</feature>
<dbReference type="Pfam" id="PF02778">
    <property type="entry name" value="tRNA_int_endo_N"/>
    <property type="match status" value="1"/>
</dbReference>
<protein>
    <recommendedName>
        <fullName evidence="4">tRNA-splicing endonuclease</fullName>
        <ecNumber evidence="4">4.6.1.16</ecNumber>
    </recommendedName>
    <alternativeName>
        <fullName evidence="4">tRNA-intron endonuclease</fullName>
    </alternativeName>
</protein>
<dbReference type="InterPro" id="IPR006676">
    <property type="entry name" value="tRNA_splic"/>
</dbReference>
<evidence type="ECO:0000313" key="8">
    <source>
        <dbReference type="Proteomes" id="UP000248044"/>
    </source>
</evidence>
<dbReference type="AlphaFoldDB" id="A0A2U9IIT9"/>
<dbReference type="SUPFAM" id="SSF55267">
    <property type="entry name" value="tRNA-intron endonuclease N-terminal domain-like"/>
    <property type="match status" value="1"/>
</dbReference>
<accession>A0A2U9IIT9</accession>
<dbReference type="GO" id="GO:0006388">
    <property type="term" value="P:tRNA splicing, via endonucleolytic cleavage and ligation"/>
    <property type="evidence" value="ECO:0007669"/>
    <property type="project" value="UniProtKB-UniRule"/>
</dbReference>
<keyword evidence="2 4" id="KW-0456">Lyase</keyword>
<dbReference type="PANTHER" id="PTHR21227">
    <property type="entry name" value="TRNA-SPLICING ENDONUCLEASE SUBUNIT SEN2"/>
    <property type="match status" value="1"/>
</dbReference>
<dbReference type="HAMAP" id="MF_01833">
    <property type="entry name" value="EndA_short"/>
    <property type="match status" value="1"/>
</dbReference>
<evidence type="ECO:0000256" key="1">
    <source>
        <dbReference type="ARBA" id="ARBA00022694"/>
    </source>
</evidence>
<dbReference type="Proteomes" id="UP000248044">
    <property type="component" value="Chromosome"/>
</dbReference>
<dbReference type="EC" id="4.6.1.16" evidence="4"/>
<dbReference type="InterPro" id="IPR011856">
    <property type="entry name" value="tRNA_endonuc-like_dom_sf"/>
</dbReference>
<evidence type="ECO:0000259" key="5">
    <source>
        <dbReference type="Pfam" id="PF01974"/>
    </source>
</evidence>
<evidence type="ECO:0000256" key="3">
    <source>
        <dbReference type="ARBA" id="ARBA00024798"/>
    </source>
</evidence>
<dbReference type="InterPro" id="IPR036167">
    <property type="entry name" value="tRNA_intron_Endo_cat-like_sf"/>
</dbReference>
<comment type="function">
    <text evidence="3 4">Endonuclease that removes tRNA introns. Cleaves pre-tRNA at the 5'- and 3'-splice sites to release the intron. The products are an intron and two tRNA half-molecules bearing 2',3' cyclic phosphate and 5'-OH termini. Recognizes a pseudosymmetric substrate in which 2 bulged loops of 3 bases are separated by a stem of 4 bp.</text>
</comment>
<feature type="active site" evidence="4">
    <location>
        <position position="158"/>
    </location>
</feature>
<dbReference type="PANTHER" id="PTHR21227:SF0">
    <property type="entry name" value="TRNA-SPLICING ENDONUCLEASE SUBUNIT SEN2"/>
    <property type="match status" value="1"/>
</dbReference>
<dbReference type="InterPro" id="IPR016442">
    <property type="entry name" value="tRNA_splic_arch_short"/>
</dbReference>
<evidence type="ECO:0000313" key="7">
    <source>
        <dbReference type="EMBL" id="AWR95949.1"/>
    </source>
</evidence>
<dbReference type="OrthoDB" id="46045at2157"/>
<dbReference type="InterPro" id="IPR036740">
    <property type="entry name" value="tRNA_intron_Endonuc_N_sf"/>
</dbReference>
<dbReference type="SUPFAM" id="SSF53032">
    <property type="entry name" value="tRNA-intron endonuclease catalytic domain-like"/>
    <property type="match status" value="1"/>
</dbReference>
<feature type="domain" description="tRNA intron endonuclease catalytic" evidence="5">
    <location>
        <begin position="89"/>
        <end position="168"/>
    </location>
</feature>
<evidence type="ECO:0000256" key="2">
    <source>
        <dbReference type="ARBA" id="ARBA00023239"/>
    </source>
</evidence>
<dbReference type="CDD" id="cd22363">
    <property type="entry name" value="tRNA-intron_lyase_C"/>
    <property type="match status" value="1"/>
</dbReference>
<reference evidence="7 8" key="1">
    <citation type="submission" date="2018-05" db="EMBL/GenBank/DDBJ databases">
        <title>Complete Genome Sequences of Extremely Thermoacidophilic, Metal-Mobilizing Type-Strain Members of the Archaeal Family Sulfolobaceae: Acidianus brierleyi DSM-1651T, Acidianus sulfidivorans DSM-18786T, Metallosphaera hakonensis DSM-7519T, and Metallosphaera prunae DSM-10039T.</title>
        <authorList>
            <person name="Counts J.A."/>
            <person name="Kelly R.M."/>
        </authorList>
    </citation>
    <scope>NUCLEOTIDE SEQUENCE [LARGE SCALE GENOMIC DNA]</scope>
    <source>
        <strain evidence="7 8">DSM 1651</strain>
    </source>
</reference>
<dbReference type="InterPro" id="IPR006678">
    <property type="entry name" value="tRNA_intron_Endonuc_N"/>
</dbReference>
<dbReference type="NCBIfam" id="TIGR00324">
    <property type="entry name" value="endA"/>
    <property type="match status" value="1"/>
</dbReference>
<gene>
    <name evidence="4 7" type="primary">endA</name>
    <name evidence="7" type="ORF">DFR85_08065</name>
</gene>
<proteinExistence type="inferred from homology"/>
<dbReference type="RefSeq" id="WP_110271827.1">
    <property type="nucleotide sequence ID" value="NZ_CP029289.2"/>
</dbReference>
<evidence type="ECO:0000256" key="4">
    <source>
        <dbReference type="HAMAP-Rule" id="MF_01833"/>
    </source>
</evidence>
<evidence type="ECO:0000259" key="6">
    <source>
        <dbReference type="Pfam" id="PF02778"/>
    </source>
</evidence>
<keyword evidence="8" id="KW-1185">Reference proteome</keyword>
<comment type="catalytic activity">
    <reaction evidence="4">
        <text>pretRNA = a 3'-half-tRNA molecule with a 5'-OH end + a 5'-half-tRNA molecule with a 2',3'-cyclic phosphate end + an intron with a 2',3'-cyclic phosphate and a 5'-hydroxyl terminus.</text>
        <dbReference type="EC" id="4.6.1.16"/>
    </reaction>
</comment>
<dbReference type="FunFam" id="3.40.1350.10:FF:000006">
    <property type="entry name" value="tRNA-splicing endonuclease"/>
    <property type="match status" value="1"/>
</dbReference>
<comment type="subunit">
    <text evidence="4">Homotetramer; although the tetramer contains four active sites, only two participate in the cleavage. Therefore, it should be considered as a dimer of dimers.</text>
</comment>